<accession>A0ABP4ISD5</accession>
<sequence>MSDIRDHLVALLGDTFEVDPATIRPDATLSELGLDSLGVAELLVVLQERWGVPLDEGLGGDDLTVESLTAVVTELRADT</sequence>
<evidence type="ECO:0000313" key="3">
    <source>
        <dbReference type="Proteomes" id="UP001499863"/>
    </source>
</evidence>
<comment type="caution">
    <text evidence="2">The sequence shown here is derived from an EMBL/GenBank/DDBJ whole genome shotgun (WGS) entry which is preliminary data.</text>
</comment>
<gene>
    <name evidence="2" type="ORF">GCM10009639_35450</name>
</gene>
<protein>
    <recommendedName>
        <fullName evidence="1">Carrier domain-containing protein</fullName>
    </recommendedName>
</protein>
<dbReference type="EMBL" id="BAAAKJ010000193">
    <property type="protein sequence ID" value="GAA1397708.1"/>
    <property type="molecule type" value="Genomic_DNA"/>
</dbReference>
<dbReference type="InterPro" id="IPR036736">
    <property type="entry name" value="ACP-like_sf"/>
</dbReference>
<dbReference type="Proteomes" id="UP001499863">
    <property type="component" value="Unassembled WGS sequence"/>
</dbReference>
<dbReference type="InterPro" id="IPR009081">
    <property type="entry name" value="PP-bd_ACP"/>
</dbReference>
<dbReference type="PROSITE" id="PS50075">
    <property type="entry name" value="CARRIER"/>
    <property type="match status" value="1"/>
</dbReference>
<evidence type="ECO:0000313" key="2">
    <source>
        <dbReference type="EMBL" id="GAA1397708.1"/>
    </source>
</evidence>
<organism evidence="2 3">
    <name type="scientific">Kitasatospora putterlickiae</name>
    <dbReference type="NCBI Taxonomy" id="221725"/>
    <lineage>
        <taxon>Bacteria</taxon>
        <taxon>Bacillati</taxon>
        <taxon>Actinomycetota</taxon>
        <taxon>Actinomycetes</taxon>
        <taxon>Kitasatosporales</taxon>
        <taxon>Streptomycetaceae</taxon>
        <taxon>Kitasatospora</taxon>
    </lineage>
</organism>
<dbReference type="Pfam" id="PF00550">
    <property type="entry name" value="PP-binding"/>
    <property type="match status" value="1"/>
</dbReference>
<name>A0ABP4ISD5_9ACTN</name>
<dbReference type="RefSeq" id="WP_344336218.1">
    <property type="nucleotide sequence ID" value="NZ_BAAAKJ010000193.1"/>
</dbReference>
<keyword evidence="3" id="KW-1185">Reference proteome</keyword>
<dbReference type="Gene3D" id="1.10.1200.10">
    <property type="entry name" value="ACP-like"/>
    <property type="match status" value="1"/>
</dbReference>
<proteinExistence type="predicted"/>
<reference evidence="3" key="1">
    <citation type="journal article" date="2019" name="Int. J. Syst. Evol. Microbiol.">
        <title>The Global Catalogue of Microorganisms (GCM) 10K type strain sequencing project: providing services to taxonomists for standard genome sequencing and annotation.</title>
        <authorList>
            <consortium name="The Broad Institute Genomics Platform"/>
            <consortium name="The Broad Institute Genome Sequencing Center for Infectious Disease"/>
            <person name="Wu L."/>
            <person name="Ma J."/>
        </authorList>
    </citation>
    <scope>NUCLEOTIDE SEQUENCE [LARGE SCALE GENOMIC DNA]</scope>
    <source>
        <strain evidence="3">JCM 12393</strain>
    </source>
</reference>
<evidence type="ECO:0000259" key="1">
    <source>
        <dbReference type="PROSITE" id="PS50075"/>
    </source>
</evidence>
<dbReference type="SUPFAM" id="SSF47336">
    <property type="entry name" value="ACP-like"/>
    <property type="match status" value="1"/>
</dbReference>
<feature type="domain" description="Carrier" evidence="1">
    <location>
        <begin position="2"/>
        <end position="76"/>
    </location>
</feature>